<dbReference type="Pfam" id="PF10528">
    <property type="entry name" value="GLEYA"/>
    <property type="match status" value="1"/>
</dbReference>
<feature type="chain" id="PRO_5043562884" description="PA14 domain-containing protein" evidence="1">
    <location>
        <begin position="21"/>
        <end position="787"/>
    </location>
</feature>
<keyword evidence="4" id="KW-1185">Reference proteome</keyword>
<sequence>MKFIISALLTVHIGVLYVSAASTCQCDAPLVVQRGWTIDYYNYPQYLDVDNSTYYVNGFTDYGPAYAHEYDYTPSINYPQWNSDQGLHDLYGVSITTFNFSVVLSGYFQAPETGTYVVQMTADDGAAVQFGEGSNCSQELSLSVLTCGIAQEVRSGYENGGWGVKTAYLNFEKGNYYPVRIIWWQRAAWVEFLFDMTTPSGKKITGFENTIVQLTTKGLYCPGCVPETSISMPALASRSASYFTYSASRPSTISHFHLSENSAQLSGTLSSLTSESNVNSESSIVSTYLNSVSASNKPVINSSTPIGIKTSSVLATTQSYFTTSKFTSSTSLTTPIEVISSAFSSFIQSYKLSSWSKPNYSSIVTISNDETDSTIASNNSAATISSAIASGPGASITSSTNNILPASIFDGSCRHNCSISYFTTTSSKHSNGIISVSTSYEEQTSVDSKMSSTTVVTTGYSTVIVSISGIASSSTLPVDISESKKSATKLKTSSDRVAEVSTTCSKHKEDTSSITINTDLAASSCRPSIIMPSISNSSYCISTSSKIISTKKSCDIPLRSVSCNTRSHISTNCNLISCSMASTIASYTRTCVSTSTTKKGIKDATSTIMSYKSAANTEFSTASTTKKSIKDTTSIIMSYKSAATTEFSRAGAWSLIIMESKKNPTIAPYTSSSVQAPSTSKESAITADDFQKSSKSFVSYKTIFRTESKTSGMRTFVDQLNPSTYVVESSESQLQISSKFSPANTDNGPSTDTIAMPVSSAPTTANKPLLLLILLTVVLSTRAIDLL</sequence>
<accession>A0AAV5RJE0</accession>
<proteinExistence type="predicted"/>
<dbReference type="AlphaFoldDB" id="A0AAV5RJE0"/>
<comment type="caution">
    <text evidence="3">The sequence shown here is derived from an EMBL/GenBank/DDBJ whole genome shotgun (WGS) entry which is preliminary data.</text>
</comment>
<dbReference type="InterPro" id="IPR018871">
    <property type="entry name" value="GLEYA_adhesin_domain"/>
</dbReference>
<dbReference type="EMBL" id="BTGC01000005">
    <property type="protein sequence ID" value="GMM51480.1"/>
    <property type="molecule type" value="Genomic_DNA"/>
</dbReference>
<protein>
    <recommendedName>
        <fullName evidence="2">PA14 domain-containing protein</fullName>
    </recommendedName>
</protein>
<feature type="domain" description="PA14" evidence="2">
    <location>
        <begin position="31"/>
        <end position="210"/>
    </location>
</feature>
<feature type="signal peptide" evidence="1">
    <location>
        <begin position="1"/>
        <end position="20"/>
    </location>
</feature>
<organism evidence="3 4">
    <name type="scientific">Starmerella bacillaris</name>
    <name type="common">Yeast</name>
    <name type="synonym">Candida zemplinina</name>
    <dbReference type="NCBI Taxonomy" id="1247836"/>
    <lineage>
        <taxon>Eukaryota</taxon>
        <taxon>Fungi</taxon>
        <taxon>Dikarya</taxon>
        <taxon>Ascomycota</taxon>
        <taxon>Saccharomycotina</taxon>
        <taxon>Dipodascomycetes</taxon>
        <taxon>Dipodascales</taxon>
        <taxon>Trichomonascaceae</taxon>
        <taxon>Starmerella</taxon>
    </lineage>
</organism>
<dbReference type="InterPro" id="IPR037524">
    <property type="entry name" value="PA14/GLEYA"/>
</dbReference>
<evidence type="ECO:0000259" key="2">
    <source>
        <dbReference type="PROSITE" id="PS51820"/>
    </source>
</evidence>
<gene>
    <name evidence="3" type="ORF">DASB73_024380</name>
</gene>
<dbReference type="Proteomes" id="UP001362899">
    <property type="component" value="Unassembled WGS sequence"/>
</dbReference>
<dbReference type="Gene3D" id="2.60.120.1560">
    <property type="match status" value="1"/>
</dbReference>
<dbReference type="PROSITE" id="PS51820">
    <property type="entry name" value="PA14"/>
    <property type="match status" value="1"/>
</dbReference>
<name>A0AAV5RJE0_STABA</name>
<evidence type="ECO:0000313" key="4">
    <source>
        <dbReference type="Proteomes" id="UP001362899"/>
    </source>
</evidence>
<reference evidence="3 4" key="1">
    <citation type="journal article" date="2023" name="Elife">
        <title>Identification of key yeast species and microbe-microbe interactions impacting larval growth of Drosophila in the wild.</title>
        <authorList>
            <person name="Mure A."/>
            <person name="Sugiura Y."/>
            <person name="Maeda R."/>
            <person name="Honda K."/>
            <person name="Sakurai N."/>
            <person name="Takahashi Y."/>
            <person name="Watada M."/>
            <person name="Katoh T."/>
            <person name="Gotoh A."/>
            <person name="Gotoh Y."/>
            <person name="Taniguchi I."/>
            <person name="Nakamura K."/>
            <person name="Hayashi T."/>
            <person name="Katayama T."/>
            <person name="Uemura T."/>
            <person name="Hattori Y."/>
        </authorList>
    </citation>
    <scope>NUCLEOTIDE SEQUENCE [LARGE SCALE GENOMIC DNA]</scope>
    <source>
        <strain evidence="3 4">SB-73</strain>
    </source>
</reference>
<evidence type="ECO:0000256" key="1">
    <source>
        <dbReference type="SAM" id="SignalP"/>
    </source>
</evidence>
<keyword evidence="1" id="KW-0732">Signal</keyword>
<evidence type="ECO:0000313" key="3">
    <source>
        <dbReference type="EMBL" id="GMM51480.1"/>
    </source>
</evidence>